<proteinExistence type="predicted"/>
<name>A0AA37BCU4_9ACTN</name>
<feature type="compositionally biased region" description="Low complexity" evidence="1">
    <location>
        <begin position="88"/>
        <end position="99"/>
    </location>
</feature>
<evidence type="ECO:0000313" key="2">
    <source>
        <dbReference type="EMBL" id="GGK49395.1"/>
    </source>
</evidence>
<gene>
    <name evidence="2" type="ORF">GCM10010126_06260</name>
</gene>
<evidence type="ECO:0000313" key="3">
    <source>
        <dbReference type="Proteomes" id="UP000627984"/>
    </source>
</evidence>
<reference evidence="2" key="1">
    <citation type="journal article" date="2014" name="Int. J. Syst. Evol. Microbiol.">
        <title>Complete genome sequence of Corynebacterium casei LMG S-19264T (=DSM 44701T), isolated from a smear-ripened cheese.</title>
        <authorList>
            <consortium name="US DOE Joint Genome Institute (JGI-PGF)"/>
            <person name="Walter F."/>
            <person name="Albersmeier A."/>
            <person name="Kalinowski J."/>
            <person name="Ruckert C."/>
        </authorList>
    </citation>
    <scope>NUCLEOTIDE SEQUENCE</scope>
    <source>
        <strain evidence="2">JCM 3093</strain>
    </source>
</reference>
<feature type="region of interest" description="Disordered" evidence="1">
    <location>
        <begin position="1"/>
        <end position="105"/>
    </location>
</feature>
<dbReference type="EMBL" id="BMQD01000001">
    <property type="protein sequence ID" value="GGK49395.1"/>
    <property type="molecule type" value="Genomic_DNA"/>
</dbReference>
<reference evidence="2" key="2">
    <citation type="submission" date="2022-09" db="EMBL/GenBank/DDBJ databases">
        <authorList>
            <person name="Sun Q."/>
            <person name="Ohkuma M."/>
        </authorList>
    </citation>
    <scope>NUCLEOTIDE SEQUENCE</scope>
    <source>
        <strain evidence="2">JCM 3093</strain>
    </source>
</reference>
<sequence length="105" mass="10836">MARSHSATAAAKTGSAASRSRPIPAHCAPWPGKTHAVRCPRSDSSASPLQVPSGRSPRAKASSRAAASSRVPATTASRKSWWLRRTPAAAATRCSGASAETSRSR</sequence>
<protein>
    <submittedName>
        <fullName evidence="2">Uncharacterized protein</fullName>
    </submittedName>
</protein>
<evidence type="ECO:0000256" key="1">
    <source>
        <dbReference type="SAM" id="MobiDB-lite"/>
    </source>
</evidence>
<dbReference type="Proteomes" id="UP000627984">
    <property type="component" value="Unassembled WGS sequence"/>
</dbReference>
<organism evidence="2 3">
    <name type="scientific">Planomonospora parontospora</name>
    <dbReference type="NCBI Taxonomy" id="58119"/>
    <lineage>
        <taxon>Bacteria</taxon>
        <taxon>Bacillati</taxon>
        <taxon>Actinomycetota</taxon>
        <taxon>Actinomycetes</taxon>
        <taxon>Streptosporangiales</taxon>
        <taxon>Streptosporangiaceae</taxon>
        <taxon>Planomonospora</taxon>
    </lineage>
</organism>
<dbReference type="AlphaFoldDB" id="A0AA37BCU4"/>
<feature type="compositionally biased region" description="Low complexity" evidence="1">
    <location>
        <begin position="1"/>
        <end position="21"/>
    </location>
</feature>
<comment type="caution">
    <text evidence="2">The sequence shown here is derived from an EMBL/GenBank/DDBJ whole genome shotgun (WGS) entry which is preliminary data.</text>
</comment>
<feature type="compositionally biased region" description="Low complexity" evidence="1">
    <location>
        <begin position="52"/>
        <end position="78"/>
    </location>
</feature>
<accession>A0AA37BCU4</accession>